<evidence type="ECO:0000313" key="2">
    <source>
        <dbReference type="Proteomes" id="UP000494329"/>
    </source>
</evidence>
<evidence type="ECO:0000313" key="1">
    <source>
        <dbReference type="EMBL" id="CAB3768981.1"/>
    </source>
</evidence>
<dbReference type="EMBL" id="CADIKF010000060">
    <property type="protein sequence ID" value="CAB3768981.1"/>
    <property type="molecule type" value="Genomic_DNA"/>
</dbReference>
<sequence length="394" mass="43839">MFEHVVLRRAEGGSPVTAGQIAESLLYYQKVHVVIDRGTLFQLVKQIGIDHLKLLLKRPELSAVYCEENLATHTKSVGVTQFHDYLAFSLGGDQATKLNSPEERTAYELERQGTPRKVAREFSKWFTNRVPMRKYTGNHFVKGGIPAAARRDLSDAEFVRDAVRQAIAALSEGRTVDDSLHFELMHTEQGYCAFSNIDFDAINTRRAAMVPPLDPVTVAYLLSNILDARADLAMASYYGGDFVTSAVTSAIIRTRYSEVLRRSQLNLESRQQFVDVVLPDAPSLSEAIDAGERSIDDFFRLLDKGGRFKSWLGAVNPDENLVRAYIREITSEPSIQGTVAKTLRYALTTALGFVNPVAGLVAGGADSFVVDKLFSGWRPNHFVVKKLLPFVRGY</sequence>
<dbReference type="AlphaFoldDB" id="A0A6J5EUC9"/>
<dbReference type="RefSeq" id="WP_175114566.1">
    <property type="nucleotide sequence ID" value="NZ_CADIKF010000060.1"/>
</dbReference>
<accession>A0A6J5EUC9</accession>
<protein>
    <submittedName>
        <fullName evidence="1">Uncharacterized protein</fullName>
    </submittedName>
</protein>
<keyword evidence="2" id="KW-1185">Reference proteome</keyword>
<reference evidence="1 2" key="1">
    <citation type="submission" date="2020-04" db="EMBL/GenBank/DDBJ databases">
        <authorList>
            <person name="De Canck E."/>
        </authorList>
    </citation>
    <scope>NUCLEOTIDE SEQUENCE [LARGE SCALE GENOMIC DNA]</scope>
    <source>
        <strain evidence="1 2">LMG 29739</strain>
    </source>
</reference>
<proteinExistence type="predicted"/>
<dbReference type="Proteomes" id="UP000494329">
    <property type="component" value="Unassembled WGS sequence"/>
</dbReference>
<name>A0A6J5EUC9_9BURK</name>
<organism evidence="1 2">
    <name type="scientific">Paraburkholderia solisilvae</name>
    <dbReference type="NCBI Taxonomy" id="624376"/>
    <lineage>
        <taxon>Bacteria</taxon>
        <taxon>Pseudomonadati</taxon>
        <taxon>Pseudomonadota</taxon>
        <taxon>Betaproteobacteria</taxon>
        <taxon>Burkholderiales</taxon>
        <taxon>Burkholderiaceae</taxon>
        <taxon>Paraburkholderia</taxon>
    </lineage>
</organism>
<gene>
    <name evidence="1" type="ORF">LMG29739_05426</name>
</gene>